<proteinExistence type="predicted"/>
<evidence type="ECO:0000256" key="1">
    <source>
        <dbReference type="SAM" id="MobiDB-lite"/>
    </source>
</evidence>
<evidence type="ECO:0000313" key="3">
    <source>
        <dbReference type="EMBL" id="WTW66108.1"/>
    </source>
</evidence>
<accession>A0AAU2VF06</accession>
<feature type="transmembrane region" description="Helical" evidence="2">
    <location>
        <begin position="103"/>
        <end position="123"/>
    </location>
</feature>
<dbReference type="EMBL" id="CP108318">
    <property type="protein sequence ID" value="WTW66108.1"/>
    <property type="molecule type" value="Genomic_DNA"/>
</dbReference>
<keyword evidence="2" id="KW-0472">Membrane</keyword>
<dbReference type="AlphaFoldDB" id="A0AAU2VF06"/>
<dbReference type="NCBIfam" id="NF038065">
    <property type="entry name" value="Pr6Pr"/>
    <property type="match status" value="1"/>
</dbReference>
<sequence length="224" mass="23898">MSLSTRLEGSVKAGVALLAVAALATSLNQATHTDEGAANWISYFTNLSNLLGAGVLLTGGLALLGAFRPVPDLLRGAATLYLVITGAVYWTLLAGTIDANTIIWANDVVHGVMPAVFLADWLLRPPLRRIPWTRALPWLAFPLLYLAYSLLRGPSAGWYPYDFLDPRKPGGYAHVATWSVIITLAFTVVASLLVLYANARSGRGGSGGSGISERDGCDRELRTT</sequence>
<feature type="transmembrane region" description="Helical" evidence="2">
    <location>
        <begin position="171"/>
        <end position="196"/>
    </location>
</feature>
<feature type="transmembrane region" description="Helical" evidence="2">
    <location>
        <begin position="79"/>
        <end position="97"/>
    </location>
</feature>
<protein>
    <submittedName>
        <fullName evidence="3">Pr6Pr family membrane protein</fullName>
    </submittedName>
</protein>
<gene>
    <name evidence="3" type="ORF">OG549_38805</name>
</gene>
<evidence type="ECO:0000256" key="2">
    <source>
        <dbReference type="SAM" id="Phobius"/>
    </source>
</evidence>
<feature type="region of interest" description="Disordered" evidence="1">
    <location>
        <begin position="202"/>
        <end position="224"/>
    </location>
</feature>
<feature type="transmembrane region" description="Helical" evidence="2">
    <location>
        <begin position="40"/>
        <end position="67"/>
    </location>
</feature>
<dbReference type="InterPro" id="IPR049713">
    <property type="entry name" value="Pr6Pr-like"/>
</dbReference>
<feature type="transmembrane region" description="Helical" evidence="2">
    <location>
        <begin position="135"/>
        <end position="151"/>
    </location>
</feature>
<name>A0AAU2VF06_9ACTN</name>
<reference evidence="3" key="1">
    <citation type="submission" date="2022-10" db="EMBL/GenBank/DDBJ databases">
        <title>The complete genomes of actinobacterial strains from the NBC collection.</title>
        <authorList>
            <person name="Joergensen T.S."/>
            <person name="Alvarez Arevalo M."/>
            <person name="Sterndorff E.B."/>
            <person name="Faurdal D."/>
            <person name="Vuksanovic O."/>
            <person name="Mourched A.-S."/>
            <person name="Charusanti P."/>
            <person name="Shaw S."/>
            <person name="Blin K."/>
            <person name="Weber T."/>
        </authorList>
    </citation>
    <scope>NUCLEOTIDE SEQUENCE</scope>
    <source>
        <strain evidence="3">NBC_00003</strain>
    </source>
</reference>
<organism evidence="3">
    <name type="scientific">Streptomyces sp. NBC_00003</name>
    <dbReference type="NCBI Taxonomy" id="2903608"/>
    <lineage>
        <taxon>Bacteria</taxon>
        <taxon>Bacillati</taxon>
        <taxon>Actinomycetota</taxon>
        <taxon>Actinomycetes</taxon>
        <taxon>Kitasatosporales</taxon>
        <taxon>Streptomycetaceae</taxon>
        <taxon>Streptomyces</taxon>
    </lineage>
</organism>
<feature type="compositionally biased region" description="Basic and acidic residues" evidence="1">
    <location>
        <begin position="212"/>
        <end position="224"/>
    </location>
</feature>
<keyword evidence="2" id="KW-0812">Transmembrane</keyword>
<keyword evidence="2" id="KW-1133">Transmembrane helix</keyword>